<feature type="domain" description="Hcy-binding" evidence="4">
    <location>
        <begin position="1"/>
        <end position="283"/>
    </location>
</feature>
<protein>
    <submittedName>
        <fullName evidence="5">Homocysteine S-methyltransferase family protein</fullName>
    </submittedName>
</protein>
<accession>A0A939BEL2</accession>
<dbReference type="EMBL" id="JACJKY010000011">
    <property type="protein sequence ID" value="MBM6921087.1"/>
    <property type="molecule type" value="Genomic_DNA"/>
</dbReference>
<evidence type="ECO:0000313" key="5">
    <source>
        <dbReference type="EMBL" id="MBM6921087.1"/>
    </source>
</evidence>
<dbReference type="GO" id="GO:0032259">
    <property type="term" value="P:methylation"/>
    <property type="evidence" value="ECO:0007669"/>
    <property type="project" value="UniProtKB-KW"/>
</dbReference>
<keyword evidence="3" id="KW-0862">Zinc</keyword>
<dbReference type="InterPro" id="IPR036589">
    <property type="entry name" value="HCY_dom_sf"/>
</dbReference>
<evidence type="ECO:0000256" key="3">
    <source>
        <dbReference type="PROSITE-ProRule" id="PRU00333"/>
    </source>
</evidence>
<comment type="cofactor">
    <cofactor evidence="3">
        <name>Zn(2+)</name>
        <dbReference type="ChEBI" id="CHEBI:29105"/>
    </cofactor>
</comment>
<keyword evidence="1 3" id="KW-0489">Methyltransferase</keyword>
<feature type="binding site" evidence="3">
    <location>
        <position position="268"/>
    </location>
    <ligand>
        <name>Zn(2+)</name>
        <dbReference type="ChEBI" id="CHEBI:29105"/>
    </ligand>
</feature>
<evidence type="ECO:0000256" key="1">
    <source>
        <dbReference type="ARBA" id="ARBA00022603"/>
    </source>
</evidence>
<keyword evidence="2 3" id="KW-0808">Transferase</keyword>
<organism evidence="5 6">
    <name type="scientific">Merdimmobilis hominis</name>
    <dbReference type="NCBI Taxonomy" id="2897707"/>
    <lineage>
        <taxon>Bacteria</taxon>
        <taxon>Bacillati</taxon>
        <taxon>Bacillota</taxon>
        <taxon>Clostridia</taxon>
        <taxon>Eubacteriales</taxon>
        <taxon>Oscillospiraceae</taxon>
        <taxon>Merdimmobilis</taxon>
    </lineage>
</organism>
<feature type="binding site" evidence="3">
    <location>
        <position position="204"/>
    </location>
    <ligand>
        <name>Zn(2+)</name>
        <dbReference type="ChEBI" id="CHEBI:29105"/>
    </ligand>
</feature>
<proteinExistence type="predicted"/>
<evidence type="ECO:0000256" key="2">
    <source>
        <dbReference type="ARBA" id="ARBA00022679"/>
    </source>
</evidence>
<comment type="caution">
    <text evidence="5">The sequence shown here is derived from an EMBL/GenBank/DDBJ whole genome shotgun (WGS) entry which is preliminary data.</text>
</comment>
<dbReference type="AlphaFoldDB" id="A0A939BEL2"/>
<sequence length="415" mass="44499">MQDDIPRPYTILDGAAATNLFAAGMPREGVLYEEWILSHKEVLLSLQTDFVNAGASVLYTPTLTANEASLIRRGVEEPDVDSLNKSLAALTITAAAGKAKVAGCLGPTGLALAPAGETEFDELCQIYAEQAGALDEAGVDLFVIETMVSVPEARAAVLACRKYKKPVMVSMALNDDGELISGGDPLACLISMQALGVDAFGFNCGKSPAVMEEALRAIAPYASVPLLAKPSAGEPNPILPNQYEISPVMLAKACEKLMDAGASIVGGCCGTTPAHIRAITEMTKTYEKKPLPKLTTEQENDIWLTNDRALFALDEERIEFTSPIDCGYDMSDDFLAAEDDSYDVMLIRVETPDEALDFAHNAPFAALPVCFQSDDPEALSRALFLYNGRAMVDSNCELEDAQLQKIAARYGAFVY</sequence>
<dbReference type="PANTHER" id="PTHR11103">
    <property type="entry name" value="SLR1189 PROTEIN"/>
    <property type="match status" value="1"/>
</dbReference>
<dbReference type="Gene3D" id="3.20.20.330">
    <property type="entry name" value="Homocysteine-binding-like domain"/>
    <property type="match status" value="1"/>
</dbReference>
<dbReference type="InterPro" id="IPR003726">
    <property type="entry name" value="HCY_dom"/>
</dbReference>
<keyword evidence="3" id="KW-0479">Metal-binding</keyword>
<dbReference type="Pfam" id="PF02574">
    <property type="entry name" value="S-methyl_trans"/>
    <property type="match status" value="1"/>
</dbReference>
<dbReference type="GO" id="GO:0046872">
    <property type="term" value="F:metal ion binding"/>
    <property type="evidence" value="ECO:0007669"/>
    <property type="project" value="UniProtKB-KW"/>
</dbReference>
<evidence type="ECO:0000259" key="4">
    <source>
        <dbReference type="PROSITE" id="PS50970"/>
    </source>
</evidence>
<evidence type="ECO:0000313" key="6">
    <source>
        <dbReference type="Proteomes" id="UP000774750"/>
    </source>
</evidence>
<name>A0A939BEL2_9FIRM</name>
<reference evidence="5" key="2">
    <citation type="journal article" date="2021" name="Sci. Rep.">
        <title>The distribution of antibiotic resistance genes in chicken gut microbiota commensals.</title>
        <authorList>
            <person name="Juricova H."/>
            <person name="Matiasovicova J."/>
            <person name="Kubasova T."/>
            <person name="Cejkova D."/>
            <person name="Rychlik I."/>
        </authorList>
    </citation>
    <scope>NUCLEOTIDE SEQUENCE</scope>
    <source>
        <strain evidence="5">An559</strain>
    </source>
</reference>
<feature type="binding site" evidence="3">
    <location>
        <position position="269"/>
    </location>
    <ligand>
        <name>Zn(2+)</name>
        <dbReference type="ChEBI" id="CHEBI:29105"/>
    </ligand>
</feature>
<dbReference type="SUPFAM" id="SSF82282">
    <property type="entry name" value="Homocysteine S-methyltransferase"/>
    <property type="match status" value="1"/>
</dbReference>
<keyword evidence="6" id="KW-1185">Reference proteome</keyword>
<dbReference type="Proteomes" id="UP000774750">
    <property type="component" value="Unassembled WGS sequence"/>
</dbReference>
<dbReference type="RefSeq" id="WP_204446664.1">
    <property type="nucleotide sequence ID" value="NZ_JACJKY010000011.1"/>
</dbReference>
<gene>
    <name evidence="5" type="ORF">H6A12_07970</name>
</gene>
<dbReference type="PROSITE" id="PS50970">
    <property type="entry name" value="HCY"/>
    <property type="match status" value="1"/>
</dbReference>
<reference evidence="5" key="1">
    <citation type="submission" date="2020-08" db="EMBL/GenBank/DDBJ databases">
        <authorList>
            <person name="Cejkova D."/>
            <person name="Kubasova T."/>
            <person name="Jahodarova E."/>
            <person name="Rychlik I."/>
        </authorList>
    </citation>
    <scope>NUCLEOTIDE SEQUENCE</scope>
    <source>
        <strain evidence="5">An559</strain>
    </source>
</reference>
<dbReference type="GO" id="GO:0008168">
    <property type="term" value="F:methyltransferase activity"/>
    <property type="evidence" value="ECO:0007669"/>
    <property type="project" value="UniProtKB-UniRule"/>
</dbReference>
<dbReference type="PANTHER" id="PTHR11103:SF18">
    <property type="entry name" value="SLR1189 PROTEIN"/>
    <property type="match status" value="1"/>
</dbReference>